<dbReference type="EMBL" id="JAUSVL010000001">
    <property type="protein sequence ID" value="MDQ0291327.1"/>
    <property type="molecule type" value="Genomic_DNA"/>
</dbReference>
<keyword evidence="2" id="KW-0732">Signal</keyword>
<feature type="coiled-coil region" evidence="1">
    <location>
        <begin position="48"/>
        <end position="110"/>
    </location>
</feature>
<accession>A0AAE4ARB6</accession>
<comment type="caution">
    <text evidence="4">The sequence shown here is derived from an EMBL/GenBank/DDBJ whole genome shotgun (WGS) entry which is preliminary data.</text>
</comment>
<dbReference type="InterPro" id="IPR036779">
    <property type="entry name" value="LysM_dom_sf"/>
</dbReference>
<feature type="domain" description="LysM" evidence="3">
    <location>
        <begin position="168"/>
        <end position="211"/>
    </location>
</feature>
<dbReference type="Gene3D" id="1.10.287.1490">
    <property type="match status" value="1"/>
</dbReference>
<name>A0AAE4ARB6_9BACT</name>
<proteinExistence type="predicted"/>
<evidence type="ECO:0000259" key="3">
    <source>
        <dbReference type="PROSITE" id="PS51782"/>
    </source>
</evidence>
<protein>
    <submittedName>
        <fullName evidence="4">Nucleoid-associated protein YgaU</fullName>
    </submittedName>
</protein>
<dbReference type="RefSeq" id="WP_307263960.1">
    <property type="nucleotide sequence ID" value="NZ_JAUSVL010000001.1"/>
</dbReference>
<dbReference type="PANTHER" id="PTHR33734:SF22">
    <property type="entry name" value="MEMBRANE-BOUND LYTIC MUREIN TRANSGLYCOSYLASE D"/>
    <property type="match status" value="1"/>
</dbReference>
<dbReference type="CDD" id="cd00118">
    <property type="entry name" value="LysM"/>
    <property type="match status" value="1"/>
</dbReference>
<dbReference type="Gene3D" id="3.10.350.10">
    <property type="entry name" value="LysM domain"/>
    <property type="match status" value="1"/>
</dbReference>
<gene>
    <name evidence="4" type="ORF">J3R75_003434</name>
</gene>
<dbReference type="PANTHER" id="PTHR33734">
    <property type="entry name" value="LYSM DOMAIN-CONTAINING GPI-ANCHORED PROTEIN 2"/>
    <property type="match status" value="1"/>
</dbReference>
<dbReference type="PROSITE" id="PS51782">
    <property type="entry name" value="LYSM"/>
    <property type="match status" value="1"/>
</dbReference>
<feature type="chain" id="PRO_5042287187" evidence="2">
    <location>
        <begin position="29"/>
        <end position="214"/>
    </location>
</feature>
<organism evidence="4 5">
    <name type="scientific">Oligosphaera ethanolica</name>
    <dbReference type="NCBI Taxonomy" id="760260"/>
    <lineage>
        <taxon>Bacteria</taxon>
        <taxon>Pseudomonadati</taxon>
        <taxon>Lentisphaerota</taxon>
        <taxon>Oligosphaeria</taxon>
        <taxon>Oligosphaerales</taxon>
        <taxon>Oligosphaeraceae</taxon>
        <taxon>Oligosphaera</taxon>
    </lineage>
</organism>
<reference evidence="4" key="1">
    <citation type="submission" date="2023-07" db="EMBL/GenBank/DDBJ databases">
        <title>Genomic Encyclopedia of Type Strains, Phase IV (KMG-IV): sequencing the most valuable type-strain genomes for metagenomic binning, comparative biology and taxonomic classification.</title>
        <authorList>
            <person name="Goeker M."/>
        </authorList>
    </citation>
    <scope>NUCLEOTIDE SEQUENCE</scope>
    <source>
        <strain evidence="4">DSM 24202</strain>
    </source>
</reference>
<keyword evidence="1" id="KW-0175">Coiled coil</keyword>
<evidence type="ECO:0000313" key="4">
    <source>
        <dbReference type="EMBL" id="MDQ0291327.1"/>
    </source>
</evidence>
<evidence type="ECO:0000256" key="1">
    <source>
        <dbReference type="SAM" id="Coils"/>
    </source>
</evidence>
<keyword evidence="5" id="KW-1185">Reference proteome</keyword>
<evidence type="ECO:0000313" key="5">
    <source>
        <dbReference type="Proteomes" id="UP001238163"/>
    </source>
</evidence>
<dbReference type="SMART" id="SM00257">
    <property type="entry name" value="LysM"/>
    <property type="match status" value="1"/>
</dbReference>
<sequence length="214" mass="23281">MGIFTYYVLPVASLAAFLATQSVSLAGAATTGRLYAQAGRPTVVVNDATRIQRDVAAMQADMRVLQEDQKMLLARIMGLEQEIQNRDERVKELQNLLTATDNRFEALDREWRQRFDALNAALEQERASRSQEIQAVGKAMAAEIVRVEKSAAAAAKPSAPSAYSGKYKELVVQKGDTLSGISSLAGVSIESIREANGLKSDVIRVGQVLKIPTK</sequence>
<dbReference type="Proteomes" id="UP001238163">
    <property type="component" value="Unassembled WGS sequence"/>
</dbReference>
<dbReference type="AlphaFoldDB" id="A0AAE4ARB6"/>
<evidence type="ECO:0000256" key="2">
    <source>
        <dbReference type="SAM" id="SignalP"/>
    </source>
</evidence>
<feature type="signal peptide" evidence="2">
    <location>
        <begin position="1"/>
        <end position="28"/>
    </location>
</feature>
<dbReference type="SUPFAM" id="SSF54106">
    <property type="entry name" value="LysM domain"/>
    <property type="match status" value="1"/>
</dbReference>
<dbReference type="Pfam" id="PF01476">
    <property type="entry name" value="LysM"/>
    <property type="match status" value="1"/>
</dbReference>
<dbReference type="InterPro" id="IPR018392">
    <property type="entry name" value="LysM"/>
</dbReference>